<dbReference type="EMBL" id="NGKC01000001">
    <property type="protein sequence ID" value="RSU14623.1"/>
    <property type="molecule type" value="Genomic_DNA"/>
</dbReference>
<evidence type="ECO:0000259" key="2">
    <source>
        <dbReference type="Pfam" id="PF00171"/>
    </source>
</evidence>
<evidence type="ECO:0000313" key="4">
    <source>
        <dbReference type="Proteomes" id="UP000286773"/>
    </source>
</evidence>
<dbReference type="Gene3D" id="3.40.605.10">
    <property type="entry name" value="Aldehyde Dehydrogenase, Chain A, domain 1"/>
    <property type="match status" value="1"/>
</dbReference>
<comment type="caution">
    <text evidence="3">The sequence shown here is derived from an EMBL/GenBank/DDBJ whole genome shotgun (WGS) entry which is preliminary data.</text>
</comment>
<accession>A0A430B2S7</accession>
<dbReference type="InterPro" id="IPR016161">
    <property type="entry name" value="Ald_DH/histidinol_DH"/>
</dbReference>
<dbReference type="GO" id="GO:0016620">
    <property type="term" value="F:oxidoreductase activity, acting on the aldehyde or oxo group of donors, NAD or NADP as acceptor"/>
    <property type="evidence" value="ECO:0007669"/>
    <property type="project" value="InterPro"/>
</dbReference>
<protein>
    <submittedName>
        <fullName evidence="3">Succinate-semialdehyde dehydrogenase</fullName>
    </submittedName>
</protein>
<dbReference type="InterPro" id="IPR016163">
    <property type="entry name" value="Ald_DH_C"/>
</dbReference>
<evidence type="ECO:0000256" key="1">
    <source>
        <dbReference type="ARBA" id="ARBA00023002"/>
    </source>
</evidence>
<dbReference type="OrthoDB" id="9815791at2"/>
<name>A0A430B2S7_9ENTE</name>
<reference evidence="3 4" key="1">
    <citation type="submission" date="2017-05" db="EMBL/GenBank/DDBJ databases">
        <title>Vagococcus spp. assemblies.</title>
        <authorList>
            <person name="Gulvik C.A."/>
        </authorList>
    </citation>
    <scope>NUCLEOTIDE SEQUENCE [LARGE SCALE GENOMIC DNA]</scope>
    <source>
        <strain evidence="3 4">LMG 24798</strain>
    </source>
</reference>
<keyword evidence="4" id="KW-1185">Reference proteome</keyword>
<dbReference type="Gene3D" id="3.40.309.10">
    <property type="entry name" value="Aldehyde Dehydrogenase, Chain A, domain 2"/>
    <property type="match status" value="1"/>
</dbReference>
<dbReference type="Proteomes" id="UP000286773">
    <property type="component" value="Unassembled WGS sequence"/>
</dbReference>
<dbReference type="Pfam" id="PF00171">
    <property type="entry name" value="Aldedh"/>
    <property type="match status" value="1"/>
</dbReference>
<keyword evidence="1" id="KW-0560">Oxidoreductase</keyword>
<dbReference type="PANTHER" id="PTHR11699">
    <property type="entry name" value="ALDEHYDE DEHYDROGENASE-RELATED"/>
    <property type="match status" value="1"/>
</dbReference>
<dbReference type="InterPro" id="IPR016162">
    <property type="entry name" value="Ald_DH_N"/>
</dbReference>
<feature type="domain" description="Aldehyde dehydrogenase" evidence="2">
    <location>
        <begin position="11"/>
        <end position="258"/>
    </location>
</feature>
<sequence length="461" mass="49912">MTMSNALTEVQKEVQALIEKGRVAQQEFETWSQEKVDEAVRVIGKAVYDDGDRLAKLAAEETQMGRYEDKILKNKGKSKAVWNKLKHQKSRNIIRYIEDEGLIEVAKPMGVIGAVTPTTNPTMTPMQNAMIALKGGNALLVSPHPRGKQSGVETVKVMREALKAIDAPEDLIQIIPNPTLEHTQAVMAMCDVTIATGGPSMVKAAYSSGKPSFGVGAGNIQCLADTDVAAEDYLTMVVNGRIYDNGVLCTCEQCLIYPKTDKANVEAGLIKRGGYLIKPEEMDSFRDKLFPNGVINKDMVGRPASEVAELGGLTVPEGTKFIFVQIEKYGADELFTKEKLCPVLATIGYDTWEEAITIAKTNLLFEGAGHSAVVHSHTTENIEAAGKALPVSRVAVNQQGSSGLGGAMNNGLNPTGTLGCGSWGNNSISENLWWTHLVNISRVAYVKKDAEIPTDDEIWNS</sequence>
<organism evidence="3 4">
    <name type="scientific">Vagococcus acidifermentans</name>
    <dbReference type="NCBI Taxonomy" id="564710"/>
    <lineage>
        <taxon>Bacteria</taxon>
        <taxon>Bacillati</taxon>
        <taxon>Bacillota</taxon>
        <taxon>Bacilli</taxon>
        <taxon>Lactobacillales</taxon>
        <taxon>Enterococcaceae</taxon>
        <taxon>Vagococcus</taxon>
    </lineage>
</organism>
<evidence type="ECO:0000313" key="3">
    <source>
        <dbReference type="EMBL" id="RSU14623.1"/>
    </source>
</evidence>
<dbReference type="InterPro" id="IPR015590">
    <property type="entry name" value="Aldehyde_DH_dom"/>
</dbReference>
<gene>
    <name evidence="3" type="ORF">CBF27_01165</name>
</gene>
<proteinExistence type="predicted"/>
<dbReference type="AlphaFoldDB" id="A0A430B2S7"/>
<dbReference type="SUPFAM" id="SSF53720">
    <property type="entry name" value="ALDH-like"/>
    <property type="match status" value="1"/>
</dbReference>